<dbReference type="GO" id="GO:0006508">
    <property type="term" value="P:proteolysis"/>
    <property type="evidence" value="ECO:0007669"/>
    <property type="project" value="UniProtKB-KW"/>
</dbReference>
<organism evidence="17 18">
    <name type="scientific">Helicobacter cholecystus</name>
    <dbReference type="NCBI Taxonomy" id="45498"/>
    <lineage>
        <taxon>Bacteria</taxon>
        <taxon>Pseudomonadati</taxon>
        <taxon>Campylobacterota</taxon>
        <taxon>Epsilonproteobacteria</taxon>
        <taxon>Campylobacterales</taxon>
        <taxon>Helicobacteraceae</taxon>
        <taxon>Helicobacter</taxon>
    </lineage>
</organism>
<dbReference type="SUPFAM" id="SSF56519">
    <property type="entry name" value="Penicillin binding protein dimerisation domain"/>
    <property type="match status" value="1"/>
</dbReference>
<evidence type="ECO:0000256" key="11">
    <source>
        <dbReference type="ARBA" id="ARBA00022989"/>
    </source>
</evidence>
<keyword evidence="18" id="KW-1185">Reference proteome</keyword>
<keyword evidence="9" id="KW-0133">Cell shape</keyword>
<evidence type="ECO:0000313" key="18">
    <source>
        <dbReference type="Proteomes" id="UP000257067"/>
    </source>
</evidence>
<dbReference type="OrthoDB" id="9766847at2"/>
<dbReference type="InterPro" id="IPR005311">
    <property type="entry name" value="PBP_dimer"/>
</dbReference>
<evidence type="ECO:0000256" key="6">
    <source>
        <dbReference type="ARBA" id="ARBA00022670"/>
    </source>
</evidence>
<keyword evidence="13" id="KW-0961">Cell wall biogenesis/degradation</keyword>
<evidence type="ECO:0000256" key="9">
    <source>
        <dbReference type="ARBA" id="ARBA00022960"/>
    </source>
</evidence>
<evidence type="ECO:0000259" key="16">
    <source>
        <dbReference type="Pfam" id="PF03717"/>
    </source>
</evidence>
<dbReference type="RefSeq" id="WP_104724312.1">
    <property type="nucleotide sequence ID" value="NZ_FZNE01000003.1"/>
</dbReference>
<evidence type="ECO:0000256" key="1">
    <source>
        <dbReference type="ARBA" id="ARBA00004167"/>
    </source>
</evidence>
<comment type="subcellular location">
    <subcellularLocation>
        <location evidence="2">Cell membrane</location>
    </subcellularLocation>
    <subcellularLocation>
        <location evidence="1">Membrane</location>
        <topology evidence="1">Single-pass membrane protein</topology>
    </subcellularLocation>
</comment>
<dbReference type="InterPro" id="IPR012338">
    <property type="entry name" value="Beta-lactam/transpept-like"/>
</dbReference>
<dbReference type="InterPro" id="IPR036138">
    <property type="entry name" value="PBP_dimer_sf"/>
</dbReference>
<evidence type="ECO:0000256" key="4">
    <source>
        <dbReference type="ARBA" id="ARBA00022519"/>
    </source>
</evidence>
<evidence type="ECO:0000256" key="2">
    <source>
        <dbReference type="ARBA" id="ARBA00004236"/>
    </source>
</evidence>
<evidence type="ECO:0000259" key="15">
    <source>
        <dbReference type="Pfam" id="PF00905"/>
    </source>
</evidence>
<keyword evidence="7 14" id="KW-0812">Transmembrane</keyword>
<keyword evidence="12 14" id="KW-0472">Membrane</keyword>
<dbReference type="GO" id="GO:0071555">
    <property type="term" value="P:cell wall organization"/>
    <property type="evidence" value="ECO:0007669"/>
    <property type="project" value="UniProtKB-KW"/>
</dbReference>
<evidence type="ECO:0000256" key="8">
    <source>
        <dbReference type="ARBA" id="ARBA00022801"/>
    </source>
</evidence>
<gene>
    <name evidence="17" type="primary">mrdA</name>
    <name evidence="17" type="ORF">CQA62_03105</name>
</gene>
<accession>A0A3D8IXE1</accession>
<comment type="caution">
    <text evidence="17">The sequence shown here is derived from an EMBL/GenBank/DDBJ whole genome shotgun (WGS) entry which is preliminary data.</text>
</comment>
<reference evidence="17 18" key="1">
    <citation type="submission" date="2018-04" db="EMBL/GenBank/DDBJ databases">
        <title>Novel Campyloabacter and Helicobacter Species and Strains.</title>
        <authorList>
            <person name="Mannion A.J."/>
            <person name="Shen Z."/>
            <person name="Fox J.G."/>
        </authorList>
    </citation>
    <scope>NUCLEOTIDE SEQUENCE [LARGE SCALE GENOMIC DNA]</scope>
    <source>
        <strain evidence="17 18">ATCC 700242</strain>
    </source>
</reference>
<dbReference type="PANTHER" id="PTHR30627:SF2">
    <property type="entry name" value="PEPTIDOGLYCAN D,D-TRANSPEPTIDASE MRDA"/>
    <property type="match status" value="1"/>
</dbReference>
<dbReference type="InterPro" id="IPR001460">
    <property type="entry name" value="PCN-bd_Tpept"/>
</dbReference>
<feature type="domain" description="Penicillin-binding protein dimerisation" evidence="16">
    <location>
        <begin position="50"/>
        <end position="218"/>
    </location>
</feature>
<keyword evidence="3" id="KW-1003">Cell membrane</keyword>
<sequence>MEYLRFRLLIGFCIAICMILVIRVYYLSIKSNIYFEKIAQRNTDKVEIFTPIRGQIFDRNGKILATNELGFSIALSPFLGNEKKLEKEIDFILSYFPNLSKEKMIKEYKSEYSPYNHSPIIIVPFVCYEQIQKVYTQLLQNPQIYIKSSTKRLYPYDTLASHIIGYVGSANGQDVEKNAVAKYTKIVGKAGLEKEYNDKLQGELGNKKIKVNALNQEVDFISSQPLLNGEDIHTSLDIKLQQILDRQFVNKSGSAVILNVHNGEILAAGSYPEYNLNDFVGGISHTKWNALLENPYKPLLNKFSTGAYPPGSVIKMGIALSFLEYAGVDEKSIIDTPEFVELGGRKFRDWKIGGHGKSDMIKAIKESVDVYFYILSQKAGVENITEVLKKMGFGTRSGVDLPVESKGILPTPEWKMRQSGQQWFVGDTINISIGQGAFLTTPLQIARYTALLASGLLPTPHFATEIGNHVLQYPALDILTPLQKSKISAIAQGMYQVCNDSNGGTAYRYGRLSKVKLACKTGTAQVVGIPQEIKRRVKEEDMAYFHRSHGWITAFMPYKNPKYAITILVEHGGGSRSASPILVNIVNEMYDMGYFNKENKND</sequence>
<dbReference type="Gene3D" id="3.90.1310.10">
    <property type="entry name" value="Penicillin-binding protein 2a (Domain 2)"/>
    <property type="match status" value="1"/>
</dbReference>
<keyword evidence="8" id="KW-0378">Hydrolase</keyword>
<feature type="transmembrane region" description="Helical" evidence="14">
    <location>
        <begin position="6"/>
        <end position="27"/>
    </location>
</feature>
<dbReference type="NCBIfam" id="TIGR03423">
    <property type="entry name" value="pbp2_mrdA"/>
    <property type="match status" value="1"/>
</dbReference>
<dbReference type="AlphaFoldDB" id="A0A3D8IXE1"/>
<keyword evidence="11 14" id="KW-1133">Transmembrane helix</keyword>
<dbReference type="SUPFAM" id="SSF56601">
    <property type="entry name" value="beta-lactamase/transpeptidase-like"/>
    <property type="match status" value="1"/>
</dbReference>
<dbReference type="EMBL" id="NXLU01000002">
    <property type="protein sequence ID" value="RDU69650.1"/>
    <property type="molecule type" value="Genomic_DNA"/>
</dbReference>
<dbReference type="InterPro" id="IPR017790">
    <property type="entry name" value="Penicillin-binding_protein_2"/>
</dbReference>
<protein>
    <submittedName>
        <fullName evidence="17">Penicillin-binding protein 2</fullName>
    </submittedName>
</protein>
<dbReference type="Pfam" id="PF03717">
    <property type="entry name" value="PBP_dimer"/>
    <property type="match status" value="1"/>
</dbReference>
<dbReference type="GO" id="GO:0071972">
    <property type="term" value="F:peptidoglycan L,D-transpeptidase activity"/>
    <property type="evidence" value="ECO:0007669"/>
    <property type="project" value="TreeGrafter"/>
</dbReference>
<name>A0A3D8IXE1_9HELI</name>
<keyword evidence="10" id="KW-0573">Peptidoglycan synthesis</keyword>
<dbReference type="GO" id="GO:0008658">
    <property type="term" value="F:penicillin binding"/>
    <property type="evidence" value="ECO:0007669"/>
    <property type="project" value="InterPro"/>
</dbReference>
<dbReference type="FunFam" id="3.40.710.10:FF:000024">
    <property type="entry name" value="Penicillin-binding protein 2"/>
    <property type="match status" value="1"/>
</dbReference>
<dbReference type="Gene3D" id="3.30.1390.30">
    <property type="entry name" value="Penicillin-binding protein 2a, domain 3"/>
    <property type="match status" value="1"/>
</dbReference>
<evidence type="ECO:0000256" key="5">
    <source>
        <dbReference type="ARBA" id="ARBA00022645"/>
    </source>
</evidence>
<dbReference type="GO" id="GO:0005886">
    <property type="term" value="C:plasma membrane"/>
    <property type="evidence" value="ECO:0007669"/>
    <property type="project" value="UniProtKB-SubCell"/>
</dbReference>
<dbReference type="PANTHER" id="PTHR30627">
    <property type="entry name" value="PEPTIDOGLYCAN D,D-TRANSPEPTIDASE"/>
    <property type="match status" value="1"/>
</dbReference>
<dbReference type="GO" id="GO:0008360">
    <property type="term" value="P:regulation of cell shape"/>
    <property type="evidence" value="ECO:0007669"/>
    <property type="project" value="UniProtKB-KW"/>
</dbReference>
<keyword evidence="5" id="KW-0121">Carboxypeptidase</keyword>
<evidence type="ECO:0000256" key="13">
    <source>
        <dbReference type="ARBA" id="ARBA00023316"/>
    </source>
</evidence>
<evidence type="ECO:0000256" key="7">
    <source>
        <dbReference type="ARBA" id="ARBA00022692"/>
    </source>
</evidence>
<dbReference type="Pfam" id="PF00905">
    <property type="entry name" value="Transpeptidase"/>
    <property type="match status" value="1"/>
</dbReference>
<evidence type="ECO:0000256" key="3">
    <source>
        <dbReference type="ARBA" id="ARBA00022475"/>
    </source>
</evidence>
<feature type="domain" description="Penicillin-binding protein transpeptidase" evidence="15">
    <location>
        <begin position="253"/>
        <end position="585"/>
    </location>
</feature>
<dbReference type="GO" id="GO:0009252">
    <property type="term" value="P:peptidoglycan biosynthetic process"/>
    <property type="evidence" value="ECO:0007669"/>
    <property type="project" value="UniProtKB-KW"/>
</dbReference>
<keyword evidence="6" id="KW-0645">Protease</keyword>
<dbReference type="Gene3D" id="3.40.710.10">
    <property type="entry name" value="DD-peptidase/beta-lactamase superfamily"/>
    <property type="match status" value="1"/>
</dbReference>
<dbReference type="GO" id="GO:0009002">
    <property type="term" value="F:serine-type D-Ala-D-Ala carboxypeptidase activity"/>
    <property type="evidence" value="ECO:0007669"/>
    <property type="project" value="InterPro"/>
</dbReference>
<dbReference type="InterPro" id="IPR050515">
    <property type="entry name" value="Beta-lactam/transpept"/>
</dbReference>
<proteinExistence type="predicted"/>
<evidence type="ECO:0000256" key="12">
    <source>
        <dbReference type="ARBA" id="ARBA00023136"/>
    </source>
</evidence>
<evidence type="ECO:0000256" key="14">
    <source>
        <dbReference type="SAM" id="Phobius"/>
    </source>
</evidence>
<keyword evidence="4" id="KW-0997">Cell inner membrane</keyword>
<dbReference type="Proteomes" id="UP000257067">
    <property type="component" value="Unassembled WGS sequence"/>
</dbReference>
<evidence type="ECO:0000256" key="10">
    <source>
        <dbReference type="ARBA" id="ARBA00022984"/>
    </source>
</evidence>
<evidence type="ECO:0000313" key="17">
    <source>
        <dbReference type="EMBL" id="RDU69650.1"/>
    </source>
</evidence>